<gene>
    <name evidence="2" type="ORF">CRE_16428</name>
</gene>
<feature type="compositionally biased region" description="Polar residues" evidence="1">
    <location>
        <begin position="57"/>
        <end position="70"/>
    </location>
</feature>
<feature type="compositionally biased region" description="Basic and acidic residues" evidence="1">
    <location>
        <begin position="7"/>
        <end position="18"/>
    </location>
</feature>
<reference evidence="2" key="1">
    <citation type="submission" date="2007-07" db="EMBL/GenBank/DDBJ databases">
        <title>PCAP assembly of the Caenorhabditis remanei genome.</title>
        <authorList>
            <consortium name="The Caenorhabditis remanei Sequencing Consortium"/>
            <person name="Wilson R.K."/>
        </authorList>
    </citation>
    <scope>NUCLEOTIDE SEQUENCE [LARGE SCALE GENOMIC DNA]</scope>
    <source>
        <strain evidence="2">PB4641</strain>
    </source>
</reference>
<evidence type="ECO:0000313" key="2">
    <source>
        <dbReference type="EMBL" id="EFO95961.1"/>
    </source>
</evidence>
<accession>E3NF78</accession>
<dbReference type="HOGENOM" id="CLU_2148187_0_0_1"/>
<dbReference type="EMBL" id="DS268632">
    <property type="protein sequence ID" value="EFO95961.1"/>
    <property type="molecule type" value="Genomic_DNA"/>
</dbReference>
<organism evidence="3">
    <name type="scientific">Caenorhabditis remanei</name>
    <name type="common">Caenorhabditis vulgaris</name>
    <dbReference type="NCBI Taxonomy" id="31234"/>
    <lineage>
        <taxon>Eukaryota</taxon>
        <taxon>Metazoa</taxon>
        <taxon>Ecdysozoa</taxon>
        <taxon>Nematoda</taxon>
        <taxon>Chromadorea</taxon>
        <taxon>Rhabditida</taxon>
        <taxon>Rhabditina</taxon>
        <taxon>Rhabditomorpha</taxon>
        <taxon>Rhabditoidea</taxon>
        <taxon>Rhabditidae</taxon>
        <taxon>Peloderinae</taxon>
        <taxon>Caenorhabditis</taxon>
    </lineage>
</organism>
<feature type="region of interest" description="Disordered" evidence="1">
    <location>
        <begin position="51"/>
        <end position="112"/>
    </location>
</feature>
<proteinExistence type="predicted"/>
<dbReference type="AlphaFoldDB" id="E3NF78"/>
<evidence type="ECO:0000256" key="1">
    <source>
        <dbReference type="SAM" id="MobiDB-lite"/>
    </source>
</evidence>
<dbReference type="Proteomes" id="UP000008281">
    <property type="component" value="Unassembled WGS sequence"/>
</dbReference>
<dbReference type="InParanoid" id="E3NF78"/>
<name>E3NF78_CAERE</name>
<keyword evidence="3" id="KW-1185">Reference proteome</keyword>
<protein>
    <submittedName>
        <fullName evidence="2">Uncharacterized protein</fullName>
    </submittedName>
</protein>
<feature type="compositionally biased region" description="Polar residues" evidence="1">
    <location>
        <begin position="87"/>
        <end position="98"/>
    </location>
</feature>
<feature type="region of interest" description="Disordered" evidence="1">
    <location>
        <begin position="1"/>
        <end position="27"/>
    </location>
</feature>
<evidence type="ECO:0000313" key="3">
    <source>
        <dbReference type="Proteomes" id="UP000008281"/>
    </source>
</evidence>
<sequence>MFLNASDWERSEHLRKEGPSGVSGITTTTDYELEGIERWLNNAKKMAKASKAAGHNNVLSEGNAVTTLSRSRPDNFSETHAPPPANLITTPSSDSGQNLPYLRKNCGIPAPS</sequence>